<evidence type="ECO:0000313" key="1">
    <source>
        <dbReference type="EMBL" id="EKC30712.1"/>
    </source>
</evidence>
<dbReference type="AlphaFoldDB" id="K1Q2S9"/>
<gene>
    <name evidence="1" type="ORF">CGI_10019946</name>
</gene>
<dbReference type="EMBL" id="JH817906">
    <property type="protein sequence ID" value="EKC30712.1"/>
    <property type="molecule type" value="Genomic_DNA"/>
</dbReference>
<name>K1Q2S9_MAGGI</name>
<reference evidence="1" key="1">
    <citation type="journal article" date="2012" name="Nature">
        <title>The oyster genome reveals stress adaptation and complexity of shell formation.</title>
        <authorList>
            <person name="Zhang G."/>
            <person name="Fang X."/>
            <person name="Guo X."/>
            <person name="Li L."/>
            <person name="Luo R."/>
            <person name="Xu F."/>
            <person name="Yang P."/>
            <person name="Zhang L."/>
            <person name="Wang X."/>
            <person name="Qi H."/>
            <person name="Xiong Z."/>
            <person name="Que H."/>
            <person name="Xie Y."/>
            <person name="Holland P.W."/>
            <person name="Paps J."/>
            <person name="Zhu Y."/>
            <person name="Wu F."/>
            <person name="Chen Y."/>
            <person name="Wang J."/>
            <person name="Peng C."/>
            <person name="Meng J."/>
            <person name="Yang L."/>
            <person name="Liu J."/>
            <person name="Wen B."/>
            <person name="Zhang N."/>
            <person name="Huang Z."/>
            <person name="Zhu Q."/>
            <person name="Feng Y."/>
            <person name="Mount A."/>
            <person name="Hedgecock D."/>
            <person name="Xu Z."/>
            <person name="Liu Y."/>
            <person name="Domazet-Loso T."/>
            <person name="Du Y."/>
            <person name="Sun X."/>
            <person name="Zhang S."/>
            <person name="Liu B."/>
            <person name="Cheng P."/>
            <person name="Jiang X."/>
            <person name="Li J."/>
            <person name="Fan D."/>
            <person name="Wang W."/>
            <person name="Fu W."/>
            <person name="Wang T."/>
            <person name="Wang B."/>
            <person name="Zhang J."/>
            <person name="Peng Z."/>
            <person name="Li Y."/>
            <person name="Li N."/>
            <person name="Wang J."/>
            <person name="Chen M."/>
            <person name="He Y."/>
            <person name="Tan F."/>
            <person name="Song X."/>
            <person name="Zheng Q."/>
            <person name="Huang R."/>
            <person name="Yang H."/>
            <person name="Du X."/>
            <person name="Chen L."/>
            <person name="Yang M."/>
            <person name="Gaffney P.M."/>
            <person name="Wang S."/>
            <person name="Luo L."/>
            <person name="She Z."/>
            <person name="Ming Y."/>
            <person name="Huang W."/>
            <person name="Zhang S."/>
            <person name="Huang B."/>
            <person name="Zhang Y."/>
            <person name="Qu T."/>
            <person name="Ni P."/>
            <person name="Miao G."/>
            <person name="Wang J."/>
            <person name="Wang Q."/>
            <person name="Steinberg C.E."/>
            <person name="Wang H."/>
            <person name="Li N."/>
            <person name="Qian L."/>
            <person name="Zhang G."/>
            <person name="Li Y."/>
            <person name="Yang H."/>
            <person name="Liu X."/>
            <person name="Wang J."/>
            <person name="Yin Y."/>
            <person name="Wang J."/>
        </authorList>
    </citation>
    <scope>NUCLEOTIDE SEQUENCE [LARGE SCALE GENOMIC DNA]</scope>
    <source>
        <strain evidence="1">05x7-T-G4-1.051#20</strain>
    </source>
</reference>
<proteinExistence type="predicted"/>
<sequence>MSVSRELKTFEGSVEEKLLRTALKDLEFYDFANLVIETCNVLKPVPFVNADVVLQSMYLELSKEKAYSAETFEELDVGNTDVGYTIVAYDQLFNTEMVKELIDHGICAVPEECKPAVLAMLKFLRGG</sequence>
<dbReference type="InParanoid" id="K1Q2S9"/>
<organism evidence="1">
    <name type="scientific">Magallana gigas</name>
    <name type="common">Pacific oyster</name>
    <name type="synonym">Crassostrea gigas</name>
    <dbReference type="NCBI Taxonomy" id="29159"/>
    <lineage>
        <taxon>Eukaryota</taxon>
        <taxon>Metazoa</taxon>
        <taxon>Spiralia</taxon>
        <taxon>Lophotrochozoa</taxon>
        <taxon>Mollusca</taxon>
        <taxon>Bivalvia</taxon>
        <taxon>Autobranchia</taxon>
        <taxon>Pteriomorphia</taxon>
        <taxon>Ostreida</taxon>
        <taxon>Ostreoidea</taxon>
        <taxon>Ostreidae</taxon>
        <taxon>Magallana</taxon>
    </lineage>
</organism>
<accession>K1Q2S9</accession>
<dbReference type="HOGENOM" id="CLU_1972593_0_0_1"/>
<protein>
    <submittedName>
        <fullName evidence="1">Uncharacterized protein</fullName>
    </submittedName>
</protein>